<evidence type="ECO:0000313" key="1">
    <source>
        <dbReference type="EnsemblMetazoa" id="PPA45135.1"/>
    </source>
</evidence>
<proteinExistence type="predicted"/>
<reference evidence="2" key="1">
    <citation type="journal article" date="2008" name="Nat. Genet.">
        <title>The Pristionchus pacificus genome provides a unique perspective on nematode lifestyle and parasitism.</title>
        <authorList>
            <person name="Dieterich C."/>
            <person name="Clifton S.W."/>
            <person name="Schuster L.N."/>
            <person name="Chinwalla A."/>
            <person name="Delehaunty K."/>
            <person name="Dinkelacker I."/>
            <person name="Fulton L."/>
            <person name="Fulton R."/>
            <person name="Godfrey J."/>
            <person name="Minx P."/>
            <person name="Mitreva M."/>
            <person name="Roeseler W."/>
            <person name="Tian H."/>
            <person name="Witte H."/>
            <person name="Yang S.P."/>
            <person name="Wilson R.K."/>
            <person name="Sommer R.J."/>
        </authorList>
    </citation>
    <scope>NUCLEOTIDE SEQUENCE [LARGE SCALE GENOMIC DNA]</scope>
    <source>
        <strain evidence="2">PS312</strain>
    </source>
</reference>
<reference evidence="1" key="2">
    <citation type="submission" date="2022-06" db="UniProtKB">
        <authorList>
            <consortium name="EnsemblMetazoa"/>
        </authorList>
    </citation>
    <scope>IDENTIFICATION</scope>
    <source>
        <strain evidence="1">PS312</strain>
    </source>
</reference>
<gene>
    <name evidence="1" type="primary">WBGene00283504</name>
</gene>
<sequence>MRKRIYGTPFVSLEASTEELLASEPSPEHCVHITKEKMEERRKRWRSISEVMGRLVGGHRQTKEGNRYT</sequence>
<protein>
    <submittedName>
        <fullName evidence="1">Uncharacterized protein</fullName>
    </submittedName>
</protein>
<dbReference type="Proteomes" id="UP000005239">
    <property type="component" value="Unassembled WGS sequence"/>
</dbReference>
<accession>A0A2A6BJX0</accession>
<dbReference type="EnsemblMetazoa" id="PPA45135.1">
    <property type="protein sequence ID" value="PPA45135.1"/>
    <property type="gene ID" value="WBGene00283504"/>
</dbReference>
<dbReference type="AlphaFoldDB" id="A0A2A6BJX0"/>
<accession>A0A8R1V0F7</accession>
<evidence type="ECO:0000313" key="2">
    <source>
        <dbReference type="Proteomes" id="UP000005239"/>
    </source>
</evidence>
<name>A0A2A6BJX0_PRIPA</name>
<keyword evidence="2" id="KW-1185">Reference proteome</keyword>
<organism evidence="1 2">
    <name type="scientific">Pristionchus pacificus</name>
    <name type="common">Parasitic nematode worm</name>
    <dbReference type="NCBI Taxonomy" id="54126"/>
    <lineage>
        <taxon>Eukaryota</taxon>
        <taxon>Metazoa</taxon>
        <taxon>Ecdysozoa</taxon>
        <taxon>Nematoda</taxon>
        <taxon>Chromadorea</taxon>
        <taxon>Rhabditida</taxon>
        <taxon>Rhabditina</taxon>
        <taxon>Diplogasteromorpha</taxon>
        <taxon>Diplogasteroidea</taxon>
        <taxon>Neodiplogasteridae</taxon>
        <taxon>Pristionchus</taxon>
    </lineage>
</organism>